<dbReference type="Gene3D" id="1.20.144.10">
    <property type="entry name" value="Phosphatidic acid phosphatase type 2/haloperoxidase"/>
    <property type="match status" value="1"/>
</dbReference>
<dbReference type="GO" id="GO:0005886">
    <property type="term" value="C:plasma membrane"/>
    <property type="evidence" value="ECO:0007669"/>
    <property type="project" value="UniProtKB-SubCell"/>
</dbReference>
<keyword evidence="5 8" id="KW-0812">Transmembrane</keyword>
<keyword evidence="7 8" id="KW-0472">Membrane</keyword>
<protein>
    <submittedName>
        <fullName evidence="10">Phosphoethanolamine--lipid A transferase EptA</fullName>
    </submittedName>
</protein>
<dbReference type="InterPro" id="IPR000917">
    <property type="entry name" value="Sulfatase_N"/>
</dbReference>
<accession>A0A4U8TQL8</accession>
<evidence type="ECO:0000256" key="6">
    <source>
        <dbReference type="ARBA" id="ARBA00022989"/>
    </source>
</evidence>
<dbReference type="GO" id="GO:0009244">
    <property type="term" value="P:lipopolysaccharide core region biosynthetic process"/>
    <property type="evidence" value="ECO:0007669"/>
    <property type="project" value="TreeGrafter"/>
</dbReference>
<evidence type="ECO:0000256" key="8">
    <source>
        <dbReference type="SAM" id="Phobius"/>
    </source>
</evidence>
<evidence type="ECO:0000256" key="1">
    <source>
        <dbReference type="ARBA" id="ARBA00004429"/>
    </source>
</evidence>
<dbReference type="Gene3D" id="3.40.720.10">
    <property type="entry name" value="Alkaline Phosphatase, subunit A"/>
    <property type="match status" value="1"/>
</dbReference>
<feature type="transmembrane region" description="Helical" evidence="8">
    <location>
        <begin position="448"/>
        <end position="466"/>
    </location>
</feature>
<dbReference type="Pfam" id="PF01569">
    <property type="entry name" value="PAP2"/>
    <property type="match status" value="1"/>
</dbReference>
<feature type="transmembrane region" description="Helical" evidence="8">
    <location>
        <begin position="307"/>
        <end position="329"/>
    </location>
</feature>
<dbReference type="InterPro" id="IPR040423">
    <property type="entry name" value="PEA_transferase"/>
</dbReference>
<dbReference type="GO" id="GO:0016776">
    <property type="term" value="F:phosphotransferase activity, phosphate group as acceptor"/>
    <property type="evidence" value="ECO:0007669"/>
    <property type="project" value="TreeGrafter"/>
</dbReference>
<dbReference type="NCBIfam" id="NF007160">
    <property type="entry name" value="PRK09598.1"/>
    <property type="match status" value="1"/>
</dbReference>
<evidence type="ECO:0000256" key="3">
    <source>
        <dbReference type="ARBA" id="ARBA00022519"/>
    </source>
</evidence>
<sequence length="808" mass="90338">MTIKLHKFIDNLCIIPAMNKQVSMNFAKVNLWHLGVAIGVFALLLGMLRIFGWSEPEVYPQIQKDIFLTINSLWSNVPSLTHNLTQLGDASVAFALLLGFSLIAPKLWEALIASSLLSLVLSTLFKTIYAMPRPARAFDQYFNIIGERLTGANSLPSGHSITIFTILSVLLFAFMPSLRKWRLPFIIGITLLGVFVGLSRVGVGAHYPLDVLVGASLGCVCGVFGVLVAGKTRIFAWLDSRFGLLVFATLGGVAVVMAIQNISKYNLLVFYLALICALGCLFMILHKYFTNTQRLDLQYTPPRANPIAFIFVISALQVAFFHFPFLGFVQTNLALDSLNAIVLFVSLVLFLFALTTLMPLLLALISFNLTKIWFAIISITNAIAVYFVSVYGVFLDKTMMGNLFNTNPAEAGEFLSLKMALYIVILGLLPACFLLFEKVARPTRKSLAKSLGLIFFTLIVLTGVNFQNLLWLDKYSKQLGALIMPWSYIGNSVRYFQGELAKNKKEIPLPDAHIANDKKSVVVLVIGESARAKNFSLYGYSRNTNPLLLEVSGLRHFYAKSSTTYTSASVKNMLSYKDSTNLYEILPNYLARTGVDVMWRSTNWGEPPLHLPSEDIMRYSQLAEKYIHLNDNYESALVAGLTEDIELAKSPKVLIVIHTSTSHGPTYYKKYPPQFEIFTPVCKSVEPKGCLQSEIINAYDNTILYTDFLLHSIISQLSKLDKYESTMIYVSDHGESLGENGVYMHGIPLAFAPKEQYEIPFFVWSSNASRIKDLNEATHFHIFHSVLTFLGVKSEVLDEKMSIFTKEE</sequence>
<keyword evidence="6 8" id="KW-1133">Transmembrane helix</keyword>
<dbReference type="SUPFAM" id="SSF53649">
    <property type="entry name" value="Alkaline phosphatase-like"/>
    <property type="match status" value="1"/>
</dbReference>
<keyword evidence="2" id="KW-1003">Cell membrane</keyword>
<dbReference type="CDD" id="cd16017">
    <property type="entry name" value="LptA"/>
    <property type="match status" value="1"/>
</dbReference>
<dbReference type="InterPro" id="IPR036938">
    <property type="entry name" value="PAP2/HPO_sf"/>
</dbReference>
<comment type="caution">
    <text evidence="10">The sequence shown here is derived from an EMBL/GenBank/DDBJ whole genome shotgun (WGS) entry which is preliminary data.</text>
</comment>
<feature type="transmembrane region" description="Helical" evidence="8">
    <location>
        <begin position="158"/>
        <end position="178"/>
    </location>
</feature>
<gene>
    <name evidence="10" type="primary">eptA</name>
    <name evidence="10" type="ORF">LS65_002115</name>
</gene>
<dbReference type="AlphaFoldDB" id="A0A4U8TQL8"/>
<evidence type="ECO:0000313" key="10">
    <source>
        <dbReference type="EMBL" id="TLE02744.1"/>
    </source>
</evidence>
<evidence type="ECO:0000259" key="9">
    <source>
        <dbReference type="SMART" id="SM00014"/>
    </source>
</evidence>
<feature type="transmembrane region" description="Helical" evidence="8">
    <location>
        <begin position="372"/>
        <end position="394"/>
    </location>
</feature>
<dbReference type="EMBL" id="JRMQ02000002">
    <property type="protein sequence ID" value="TLE02744.1"/>
    <property type="molecule type" value="Genomic_DNA"/>
</dbReference>
<feature type="transmembrane region" description="Helical" evidence="8">
    <location>
        <begin position="268"/>
        <end position="286"/>
    </location>
</feature>
<dbReference type="STRING" id="425400.LS65_07880"/>
<dbReference type="PANTHER" id="PTHR30443">
    <property type="entry name" value="INNER MEMBRANE PROTEIN"/>
    <property type="match status" value="1"/>
</dbReference>
<dbReference type="Pfam" id="PF00884">
    <property type="entry name" value="Sulfatase"/>
    <property type="match status" value="1"/>
</dbReference>
<dbReference type="InterPro" id="IPR058130">
    <property type="entry name" value="PEA_transf_C"/>
</dbReference>
<feature type="domain" description="Phosphatidic acid phosphatase type 2/haloperoxidase" evidence="9">
    <location>
        <begin position="106"/>
        <end position="226"/>
    </location>
</feature>
<name>A0A4U8TQL8_9HELI</name>
<dbReference type="Pfam" id="PF08019">
    <property type="entry name" value="EptA_B_N"/>
    <property type="match status" value="1"/>
</dbReference>
<keyword evidence="4 10" id="KW-0808">Transferase</keyword>
<feature type="transmembrane region" description="Helical" evidence="8">
    <location>
        <begin position="110"/>
        <end position="131"/>
    </location>
</feature>
<dbReference type="OrthoDB" id="9786870at2"/>
<dbReference type="SMART" id="SM00014">
    <property type="entry name" value="acidPPc"/>
    <property type="match status" value="1"/>
</dbReference>
<evidence type="ECO:0000313" key="11">
    <source>
        <dbReference type="Proteomes" id="UP000029707"/>
    </source>
</evidence>
<feature type="transmembrane region" description="Helical" evidence="8">
    <location>
        <begin position="31"/>
        <end position="51"/>
    </location>
</feature>
<evidence type="ECO:0000256" key="7">
    <source>
        <dbReference type="ARBA" id="ARBA00023136"/>
    </source>
</evidence>
<keyword evidence="3" id="KW-0997">Cell inner membrane</keyword>
<dbReference type="CDD" id="cd01610">
    <property type="entry name" value="PAP2_like"/>
    <property type="match status" value="1"/>
</dbReference>
<dbReference type="PANTHER" id="PTHR30443:SF0">
    <property type="entry name" value="PHOSPHOETHANOLAMINE TRANSFERASE EPTA"/>
    <property type="match status" value="1"/>
</dbReference>
<feature type="transmembrane region" description="Helical" evidence="8">
    <location>
        <begin position="211"/>
        <end position="230"/>
    </location>
</feature>
<feature type="transmembrane region" description="Helical" evidence="8">
    <location>
        <begin position="185"/>
        <end position="205"/>
    </location>
</feature>
<evidence type="ECO:0000256" key="5">
    <source>
        <dbReference type="ARBA" id="ARBA00022692"/>
    </source>
</evidence>
<feature type="transmembrane region" description="Helical" evidence="8">
    <location>
        <begin position="341"/>
        <end position="365"/>
    </location>
</feature>
<keyword evidence="11" id="KW-1185">Reference proteome</keyword>
<evidence type="ECO:0000256" key="2">
    <source>
        <dbReference type="ARBA" id="ARBA00022475"/>
    </source>
</evidence>
<evidence type="ECO:0000256" key="4">
    <source>
        <dbReference type="ARBA" id="ARBA00022679"/>
    </source>
</evidence>
<feature type="transmembrane region" description="Helical" evidence="8">
    <location>
        <begin position="84"/>
        <end position="103"/>
    </location>
</feature>
<proteinExistence type="predicted"/>
<comment type="subcellular location">
    <subcellularLocation>
        <location evidence="1">Cell inner membrane</location>
        <topology evidence="1">Multi-pass membrane protein</topology>
    </subcellularLocation>
</comment>
<organism evidence="10 11">
    <name type="scientific">Helicobacter japonicus</name>
    <dbReference type="NCBI Taxonomy" id="425400"/>
    <lineage>
        <taxon>Bacteria</taxon>
        <taxon>Pseudomonadati</taxon>
        <taxon>Campylobacterota</taxon>
        <taxon>Epsilonproteobacteria</taxon>
        <taxon>Campylobacterales</taxon>
        <taxon>Helicobacteraceae</taxon>
        <taxon>Helicobacter</taxon>
    </lineage>
</organism>
<dbReference type="Proteomes" id="UP000029707">
    <property type="component" value="Unassembled WGS sequence"/>
</dbReference>
<feature type="transmembrane region" description="Helical" evidence="8">
    <location>
        <begin position="242"/>
        <end position="262"/>
    </location>
</feature>
<dbReference type="InterPro" id="IPR012549">
    <property type="entry name" value="EptA-like_N"/>
</dbReference>
<reference evidence="10 11" key="1">
    <citation type="journal article" date="2014" name="Genome Announc.">
        <title>Draft genome sequences of eight enterohepatic helicobacter species isolated from both laboratory and wild rodents.</title>
        <authorList>
            <person name="Sheh A."/>
            <person name="Shen Z."/>
            <person name="Fox J.G."/>
        </authorList>
    </citation>
    <scope>NUCLEOTIDE SEQUENCE [LARGE SCALE GENOMIC DNA]</scope>
    <source>
        <strain evidence="10 11">MIT 01-6451</strain>
    </source>
</reference>
<feature type="transmembrane region" description="Helical" evidence="8">
    <location>
        <begin position="414"/>
        <end position="436"/>
    </location>
</feature>
<dbReference type="SUPFAM" id="SSF48317">
    <property type="entry name" value="Acid phosphatase/Vanadium-dependent haloperoxidase"/>
    <property type="match status" value="1"/>
</dbReference>
<dbReference type="InterPro" id="IPR000326">
    <property type="entry name" value="PAP2/HPO"/>
</dbReference>
<dbReference type="InterPro" id="IPR017850">
    <property type="entry name" value="Alkaline_phosphatase_core_sf"/>
</dbReference>